<proteinExistence type="predicted"/>
<name>A0ABN0MST4_9CHLA</name>
<accession>A0ABN0MST4</accession>
<comment type="caution">
    <text evidence="2">The sequence shown here is derived from an EMBL/GenBank/DDBJ whole genome shotgun (WGS) entry which is preliminary data.</text>
</comment>
<gene>
    <name evidence="2" type="ORF">CP10881SC42_0413</name>
</gene>
<feature type="transmembrane region" description="Helical" evidence="1">
    <location>
        <begin position="47"/>
        <end position="67"/>
    </location>
</feature>
<protein>
    <submittedName>
        <fullName evidence="2">Conserved membrane protein</fullName>
    </submittedName>
</protein>
<feature type="transmembrane region" description="Helical" evidence="1">
    <location>
        <begin position="21"/>
        <end position="41"/>
    </location>
</feature>
<dbReference type="RefSeq" id="WP_020355882.1">
    <property type="nucleotide sequence ID" value="NZ_KE360587.1"/>
</dbReference>
<evidence type="ECO:0000256" key="1">
    <source>
        <dbReference type="SAM" id="Phobius"/>
    </source>
</evidence>
<organism evidence="2 3">
    <name type="scientific">Chlamydia avium</name>
    <dbReference type="NCBI Taxonomy" id="1457141"/>
    <lineage>
        <taxon>Bacteria</taxon>
        <taxon>Pseudomonadati</taxon>
        <taxon>Chlamydiota</taxon>
        <taxon>Chlamydiia</taxon>
        <taxon>Chlamydiales</taxon>
        <taxon>Chlamydiaceae</taxon>
        <taxon>Chlamydia/Chlamydophila group</taxon>
        <taxon>Chlamydia</taxon>
    </lineage>
</organism>
<dbReference type="EMBL" id="ATND01000001">
    <property type="protein sequence ID" value="EPP38498.1"/>
    <property type="molecule type" value="Genomic_DNA"/>
</dbReference>
<keyword evidence="3" id="KW-1185">Reference proteome</keyword>
<keyword evidence="1" id="KW-0472">Membrane</keyword>
<keyword evidence="1" id="KW-0812">Transmembrane</keyword>
<sequence length="344" mass="38880">MCAKQSNIYHYIPMARHLAKKIIAGIFVLLGISIFACSVLATSMCQTFMPCIGLFVLSMLLFVFAYCHYVKAWMRLEIPQWQFGKHTVSGISEKEYHSLLYTWRFTSLGSYCHRQNKNVHICEGTREKLREVLASRAEQKNGVFLIQELDLEALHQHQLEIETQYQNIFEIPPEIRRDVDSVLETVTSTPQVMAVPWSENSIHSPQEVIYTNIPRNTEEGELAQISAYTEAYTRAFIEAIQRASSSHIISKQGICLLVPPLGVVKGESPEKTRMMKILSKIAFLQATEFLATEAVLPEGKKHLSITVVLIDHQSIAPLRAIDTPLVCSLVEQSICFTDLMSSSS</sequence>
<dbReference type="Proteomes" id="UP000014821">
    <property type="component" value="Unassembled WGS sequence"/>
</dbReference>
<reference evidence="2" key="1">
    <citation type="submission" date="2013-04" db="EMBL/GenBank/DDBJ databases">
        <title>Genome sequence of Chlamydia psittaci 10_881_SC42.</title>
        <authorList>
            <person name="Huot-Creasy H."/>
            <person name="McCracken C.L."/>
            <person name="Humphries M."/>
            <person name="Sachse K."/>
            <person name="Laroucau K."/>
            <person name="Bavoil P."/>
            <person name="Myers G.S."/>
        </authorList>
    </citation>
    <scope>NUCLEOTIDE SEQUENCE [LARGE SCALE GENOMIC DNA]</scope>
    <source>
        <strain evidence="2">10_881_SC42</strain>
    </source>
</reference>
<evidence type="ECO:0000313" key="3">
    <source>
        <dbReference type="Proteomes" id="UP000014821"/>
    </source>
</evidence>
<keyword evidence="1" id="KW-1133">Transmembrane helix</keyword>
<evidence type="ECO:0000313" key="2">
    <source>
        <dbReference type="EMBL" id="EPP38498.1"/>
    </source>
</evidence>